<accession>A0AAP0M0X7</accession>
<protein>
    <submittedName>
        <fullName evidence="1">Uncharacterized protein</fullName>
    </submittedName>
</protein>
<name>A0AAP0M0X7_9ROSI</name>
<keyword evidence="2" id="KW-1185">Reference proteome</keyword>
<comment type="caution">
    <text evidence="1">The sequence shown here is derived from an EMBL/GenBank/DDBJ whole genome shotgun (WGS) entry which is preliminary data.</text>
</comment>
<dbReference type="Proteomes" id="UP001428341">
    <property type="component" value="Unassembled WGS sequence"/>
</dbReference>
<evidence type="ECO:0000313" key="2">
    <source>
        <dbReference type="Proteomes" id="UP001428341"/>
    </source>
</evidence>
<organism evidence="1 2">
    <name type="scientific">Citrus x changshan-huyou</name>
    <dbReference type="NCBI Taxonomy" id="2935761"/>
    <lineage>
        <taxon>Eukaryota</taxon>
        <taxon>Viridiplantae</taxon>
        <taxon>Streptophyta</taxon>
        <taxon>Embryophyta</taxon>
        <taxon>Tracheophyta</taxon>
        <taxon>Spermatophyta</taxon>
        <taxon>Magnoliopsida</taxon>
        <taxon>eudicotyledons</taxon>
        <taxon>Gunneridae</taxon>
        <taxon>Pentapetalae</taxon>
        <taxon>rosids</taxon>
        <taxon>malvids</taxon>
        <taxon>Sapindales</taxon>
        <taxon>Rutaceae</taxon>
        <taxon>Aurantioideae</taxon>
        <taxon>Citrus</taxon>
    </lineage>
</organism>
<sequence length="72" mass="8339">MVKVVDDNAHVYVQFIGTKYKLKVVVLDTTNTIFDKKLSINNDYGFFEVHKPDMWFSQKVIVLSTRSNPLTT</sequence>
<dbReference type="AlphaFoldDB" id="A0AAP0M0X7"/>
<reference evidence="1 2" key="1">
    <citation type="submission" date="2024-05" db="EMBL/GenBank/DDBJ databases">
        <title>Haplotype-resolved chromosome-level genome assembly of Huyou (Citrus changshanensis).</title>
        <authorList>
            <person name="Miao C."/>
            <person name="Chen W."/>
            <person name="Wu Y."/>
            <person name="Wang L."/>
            <person name="Zhao S."/>
            <person name="Grierson D."/>
            <person name="Xu C."/>
            <person name="Chen K."/>
        </authorList>
    </citation>
    <scope>NUCLEOTIDE SEQUENCE [LARGE SCALE GENOMIC DNA]</scope>
    <source>
        <strain evidence="1">01-14</strain>
        <tissue evidence="1">Leaf</tissue>
    </source>
</reference>
<gene>
    <name evidence="1" type="ORF">WN944_003918</name>
</gene>
<dbReference type="EMBL" id="JBCGBO010000006">
    <property type="protein sequence ID" value="KAK9193221.1"/>
    <property type="molecule type" value="Genomic_DNA"/>
</dbReference>
<evidence type="ECO:0000313" key="1">
    <source>
        <dbReference type="EMBL" id="KAK9193221.1"/>
    </source>
</evidence>
<proteinExistence type="predicted"/>